<dbReference type="SMART" id="SM01197">
    <property type="entry name" value="FANCL_C"/>
    <property type="match status" value="1"/>
</dbReference>
<comment type="caution">
    <text evidence="7">The sequence shown here is derived from an EMBL/GenBank/DDBJ whole genome shotgun (WGS) entry which is preliminary data.</text>
</comment>
<feature type="compositionally biased region" description="Basic residues" evidence="5">
    <location>
        <begin position="535"/>
        <end position="551"/>
    </location>
</feature>
<dbReference type="PANTHER" id="PTHR14221:SF0">
    <property type="entry name" value="WD REPEAT-CONTAINING PROTEIN 44"/>
    <property type="match status" value="1"/>
</dbReference>
<evidence type="ECO:0000256" key="3">
    <source>
        <dbReference type="PROSITE-ProRule" id="PRU00175"/>
    </source>
</evidence>
<dbReference type="PROSITE" id="PS50294">
    <property type="entry name" value="WD_REPEATS_REGION"/>
    <property type="match status" value="3"/>
</dbReference>
<dbReference type="CDD" id="cd16490">
    <property type="entry name" value="RING-CH-C4HC3_FANCL"/>
    <property type="match status" value="1"/>
</dbReference>
<dbReference type="CDD" id="cd23831">
    <property type="entry name" value="DRWD-N_FANCL"/>
    <property type="match status" value="1"/>
</dbReference>
<dbReference type="InterPro" id="IPR026850">
    <property type="entry name" value="FANCL_C"/>
</dbReference>
<dbReference type="Gene3D" id="3.10.110.20">
    <property type="entry name" value="RWD domain-like"/>
    <property type="match status" value="1"/>
</dbReference>
<dbReference type="CDD" id="cd23786">
    <property type="entry name" value="ELF_FANCL"/>
    <property type="match status" value="1"/>
</dbReference>
<dbReference type="InterPro" id="IPR043003">
    <property type="entry name" value="FANCL_d3_sf"/>
</dbReference>
<dbReference type="SUPFAM" id="SSF50978">
    <property type="entry name" value="WD40 repeat-like"/>
    <property type="match status" value="1"/>
</dbReference>
<keyword evidence="1 4" id="KW-0853">WD repeat</keyword>
<dbReference type="PROSITE" id="PS50082">
    <property type="entry name" value="WD_REPEATS_2"/>
    <property type="match status" value="3"/>
</dbReference>
<accession>A0A9N9C6F6</accession>
<evidence type="ECO:0000256" key="2">
    <source>
        <dbReference type="ARBA" id="ARBA00022737"/>
    </source>
</evidence>
<dbReference type="Pfam" id="PF11793">
    <property type="entry name" value="FANCL_C"/>
    <property type="match status" value="1"/>
</dbReference>
<dbReference type="GO" id="GO:0008270">
    <property type="term" value="F:zinc ion binding"/>
    <property type="evidence" value="ECO:0007669"/>
    <property type="project" value="UniProtKB-KW"/>
</dbReference>
<dbReference type="CDD" id="cd00200">
    <property type="entry name" value="WD40"/>
    <property type="match status" value="1"/>
</dbReference>
<keyword evidence="3" id="KW-0862">Zinc</keyword>
<sequence length="1115" mass="125349">MATQIFPLLMLADVDGLSYKGLITVKGQEFHFEIQLENIKSLKNAKLHGSPELKRLLFGHEKALKQRLEQCSTLTEFFESIMTSVKREPIPGESYYSTLLTELDGIGWDKLESLDPLLKILTLTLNDSSGRKHKISISLPFSYPQKPLTEFEKFQEIWSMLDDIDANTWVLEPDKPKRCDISRRIALGNHCSLYVKLDELNPKQICDYTLFGAENFIAPLKTNLSKNFNNWNLSFTVRQNLEKILEIHFPSPETSSASDFNVACGICYSYRLDDVIPDQTCSNTKCGQPFHQVCLYEWLRAVPSTTQIYNRLRGDCPYCNDKKTFVMASENESEAESFVDASDTFTDDVEGKPVHYRYSTAILSSIARNANELVSMFTTNAEQTSTNNSREISNVGVQAIPEISITDTSTGDGKQEVLEELVDTEDASSINTDISQDKDTPDNNNMSELNIDNSDNNGKREFPIDLTVYVKDLDTGKNIPASYLEEEIKKSNGNIDPLSFHILKRSGSINEYQYERGRKDDSDDECGRHQDGKASNRRSKFLNRIKKRTSHPAKGEGDEDTGDEENVTGNNAPVFGTESGFGRAQPRYIKVKTRHKHFKEFDKLFLAQELFHPTQNGASGAIWTMKFSKDGKFLATGGQDTVVRVWAVISSDEEREHFLEGSGISVYEGSSGSKLGAPVMRDKPLYEYHGHTADVLDLSWSKNNFLLSSSMDKTVRLWHITRKECLCCFQHTDFVTAIAFHPRDDRFFLSGSLDCKLRLWNIPEKKVADWMETPQQQLITAVGFTLDGKKCVAGSFSGLCLFYETDGLKYNTQIHVKSSRGRNSHGKKITGIEAMPGTKPGQDKLLISSNDSRIRLYNMRDKSLEYKYKGYENTYSQIRATFSDDGRYIISGSEDRHVYIFNTDQSQSNAQYGNSGNSWLKREKIGYESFEAHSAIVTAAIFAPTRTKQLIALCGDPIFTNTMNHESNLPSALSKTYPDGNIIICADYSGSIKIFRQDCAYYHSHDNDSHSVRSTRSWNSALGNNLGNLFSKPKQNKSLVWNTTGGITGGGRRKSDASSLYSITSSVMSADAEGNNKHEDCEKLFQCECGCSEFKAFVNEDAKSKLVCTGCNKVA</sequence>
<keyword evidence="3" id="KW-0479">Metal-binding</keyword>
<dbReference type="Pfam" id="PF00400">
    <property type="entry name" value="WD40"/>
    <property type="match status" value="4"/>
</dbReference>
<dbReference type="CDD" id="cd23832">
    <property type="entry name" value="DRWD-C_FANCL"/>
    <property type="match status" value="1"/>
</dbReference>
<dbReference type="OrthoDB" id="1932312at2759"/>
<dbReference type="InterPro" id="IPR015943">
    <property type="entry name" value="WD40/YVTN_repeat-like_dom_sf"/>
</dbReference>
<gene>
    <name evidence="7" type="ORF">FCALED_LOCUS7947</name>
</gene>
<dbReference type="InterPro" id="IPR043898">
    <property type="entry name" value="FANCL_d2"/>
</dbReference>
<keyword evidence="2" id="KW-0677">Repeat</keyword>
<feature type="compositionally biased region" description="Polar residues" evidence="5">
    <location>
        <begin position="442"/>
        <end position="456"/>
    </location>
</feature>
<evidence type="ECO:0000256" key="4">
    <source>
        <dbReference type="PROSITE-ProRule" id="PRU00221"/>
    </source>
</evidence>
<dbReference type="PRINTS" id="PR00320">
    <property type="entry name" value="GPROTEINBRPT"/>
</dbReference>
<dbReference type="InterPro" id="IPR001841">
    <property type="entry name" value="Znf_RING"/>
</dbReference>
<dbReference type="InterPro" id="IPR044037">
    <property type="entry name" value="FANCL_d3"/>
</dbReference>
<dbReference type="InterPro" id="IPR036322">
    <property type="entry name" value="WD40_repeat_dom_sf"/>
</dbReference>
<dbReference type="PROSITE" id="PS50089">
    <property type="entry name" value="ZF_RING_2"/>
    <property type="match status" value="1"/>
</dbReference>
<feature type="repeat" description="WD" evidence="4">
    <location>
        <begin position="615"/>
        <end position="656"/>
    </location>
</feature>
<dbReference type="InterPro" id="IPR020472">
    <property type="entry name" value="WD40_PAC1"/>
</dbReference>
<dbReference type="Pfam" id="PF18890">
    <property type="entry name" value="FANCL_d2"/>
    <property type="match status" value="1"/>
</dbReference>
<feature type="repeat" description="WD" evidence="4">
    <location>
        <begin position="728"/>
        <end position="762"/>
    </location>
</feature>
<dbReference type="Proteomes" id="UP000789570">
    <property type="component" value="Unassembled WGS sequence"/>
</dbReference>
<dbReference type="Gene3D" id="2.130.10.10">
    <property type="entry name" value="YVTN repeat-like/Quinoprotein amine dehydrogenase"/>
    <property type="match status" value="1"/>
</dbReference>
<dbReference type="Gene3D" id="3.30.40.10">
    <property type="entry name" value="Zinc/RING finger domain, C3HC4 (zinc finger)"/>
    <property type="match status" value="1"/>
</dbReference>
<evidence type="ECO:0000259" key="6">
    <source>
        <dbReference type="PROSITE" id="PS50089"/>
    </source>
</evidence>
<feature type="compositionally biased region" description="Basic and acidic residues" evidence="5">
    <location>
        <begin position="515"/>
        <end position="534"/>
    </location>
</feature>
<feature type="domain" description="RING-type" evidence="6">
    <location>
        <begin position="264"/>
        <end position="320"/>
    </location>
</feature>
<dbReference type="InterPro" id="IPR016135">
    <property type="entry name" value="UBQ-conjugating_enzyme/RWD"/>
</dbReference>
<dbReference type="Gene3D" id="3.10.110.10">
    <property type="entry name" value="Ubiquitin Conjugating Enzyme"/>
    <property type="match status" value="1"/>
</dbReference>
<evidence type="ECO:0000256" key="5">
    <source>
        <dbReference type="SAM" id="MobiDB-lite"/>
    </source>
</evidence>
<dbReference type="InterPro" id="IPR001680">
    <property type="entry name" value="WD40_rpt"/>
</dbReference>
<reference evidence="7" key="1">
    <citation type="submission" date="2021-06" db="EMBL/GenBank/DDBJ databases">
        <authorList>
            <person name="Kallberg Y."/>
            <person name="Tangrot J."/>
            <person name="Rosling A."/>
        </authorList>
    </citation>
    <scope>NUCLEOTIDE SEQUENCE</scope>
    <source>
        <strain evidence="7">UK204</strain>
    </source>
</reference>
<proteinExistence type="predicted"/>
<dbReference type="AlphaFoldDB" id="A0A9N9C6F6"/>
<dbReference type="Pfam" id="PF09765">
    <property type="entry name" value="FANCL_d1"/>
    <property type="match status" value="1"/>
</dbReference>
<organism evidence="7 8">
    <name type="scientific">Funneliformis caledonium</name>
    <dbReference type="NCBI Taxonomy" id="1117310"/>
    <lineage>
        <taxon>Eukaryota</taxon>
        <taxon>Fungi</taxon>
        <taxon>Fungi incertae sedis</taxon>
        <taxon>Mucoromycota</taxon>
        <taxon>Glomeromycotina</taxon>
        <taxon>Glomeromycetes</taxon>
        <taxon>Glomerales</taxon>
        <taxon>Glomeraceae</taxon>
        <taxon>Funneliformis</taxon>
    </lineage>
</organism>
<name>A0A9N9C6F6_9GLOM</name>
<dbReference type="InterPro" id="IPR013083">
    <property type="entry name" value="Znf_RING/FYVE/PHD"/>
</dbReference>
<evidence type="ECO:0000313" key="8">
    <source>
        <dbReference type="Proteomes" id="UP000789570"/>
    </source>
</evidence>
<dbReference type="PANTHER" id="PTHR14221">
    <property type="entry name" value="WD REPEAT DOMAIN 44"/>
    <property type="match status" value="1"/>
</dbReference>
<evidence type="ECO:0000256" key="1">
    <source>
        <dbReference type="ARBA" id="ARBA00022574"/>
    </source>
</evidence>
<keyword evidence="8" id="KW-1185">Reference proteome</keyword>
<evidence type="ECO:0000313" key="7">
    <source>
        <dbReference type="EMBL" id="CAG8588125.1"/>
    </source>
</evidence>
<feature type="region of interest" description="Disordered" evidence="5">
    <location>
        <begin position="515"/>
        <end position="579"/>
    </location>
</feature>
<feature type="region of interest" description="Disordered" evidence="5">
    <location>
        <begin position="423"/>
        <end position="460"/>
    </location>
</feature>
<keyword evidence="3" id="KW-0863">Zinc-finger</keyword>
<dbReference type="InterPro" id="IPR019162">
    <property type="entry name" value="FancL_WD-rpt_cont_dom"/>
</dbReference>
<dbReference type="SMART" id="SM00320">
    <property type="entry name" value="WD40"/>
    <property type="match status" value="7"/>
</dbReference>
<dbReference type="InterPro" id="IPR040324">
    <property type="entry name" value="WDR44/Dgr2"/>
</dbReference>
<feature type="compositionally biased region" description="Acidic residues" evidence="5">
    <location>
        <begin position="557"/>
        <end position="566"/>
    </location>
</feature>
<dbReference type="EMBL" id="CAJVPQ010002219">
    <property type="protein sequence ID" value="CAG8588125.1"/>
    <property type="molecule type" value="Genomic_DNA"/>
</dbReference>
<dbReference type="SUPFAM" id="SSF57850">
    <property type="entry name" value="RING/U-box"/>
    <property type="match status" value="1"/>
</dbReference>
<protein>
    <submittedName>
        <fullName evidence="7">9627_t:CDS:1</fullName>
    </submittedName>
</protein>
<dbReference type="Pfam" id="PF18891">
    <property type="entry name" value="FANCL_d3"/>
    <property type="match status" value="1"/>
</dbReference>
<feature type="repeat" description="WD" evidence="4">
    <location>
        <begin position="688"/>
        <end position="720"/>
    </location>
</feature>